<dbReference type="InterPro" id="IPR004556">
    <property type="entry name" value="HemK-like"/>
</dbReference>
<evidence type="ECO:0000256" key="3">
    <source>
        <dbReference type="ARBA" id="ARBA00022691"/>
    </source>
</evidence>
<dbReference type="RefSeq" id="WP_126167731.1">
    <property type="nucleotide sequence ID" value="NZ_CP020373.1"/>
</dbReference>
<feature type="binding site" evidence="5">
    <location>
        <begin position="188"/>
        <end position="191"/>
    </location>
    <ligand>
        <name>substrate</name>
    </ligand>
</feature>
<dbReference type="HAMAP" id="MF_02126">
    <property type="entry name" value="RF_methyltr_PrmC"/>
    <property type="match status" value="1"/>
</dbReference>
<comment type="function">
    <text evidence="5">Methylates the class 1 translation termination release factors RF1/PrfA and RF2/PrfB on the glutamine residue of the universally conserved GGQ motif.</text>
</comment>
<evidence type="ECO:0000313" key="9">
    <source>
        <dbReference type="Proteomes" id="UP000278437"/>
    </source>
</evidence>
<dbReference type="InterPro" id="IPR002052">
    <property type="entry name" value="DNA_methylase_N6_adenine_CS"/>
</dbReference>
<gene>
    <name evidence="5 8" type="primary">prmC</name>
    <name evidence="8" type="ORF">STH12_02361</name>
</gene>
<dbReference type="Gene3D" id="3.40.50.150">
    <property type="entry name" value="Vaccinia Virus protein VP39"/>
    <property type="match status" value="1"/>
</dbReference>
<dbReference type="InterPro" id="IPR007848">
    <property type="entry name" value="Small_mtfrase_dom"/>
</dbReference>
<dbReference type="GO" id="GO:0032259">
    <property type="term" value="P:methylation"/>
    <property type="evidence" value="ECO:0007669"/>
    <property type="project" value="UniProtKB-KW"/>
</dbReference>
<evidence type="ECO:0000313" key="8">
    <source>
        <dbReference type="EMBL" id="AZQ11446.1"/>
    </source>
</evidence>
<dbReference type="Pfam" id="PF17827">
    <property type="entry name" value="PrmC_N"/>
    <property type="match status" value="1"/>
</dbReference>
<sequence length="283" mass="31433">MASQSSIGEALQWAFRTLASSSESANIDAEVLLQHCLGKNRTFLYTWPERQLSAEQWKRFEQMIARRAKGIPVAHIVGEREFWSLRFMVNATTLIPRPDTEILVETALNLALPDNARVLDLGTGTGAIALALASERPNWRITALDKVDDAVALATANRDNLGFSQVEVLQSDWFSAVKDADFDLIVSNPPYIDEQDEHLAMGDVRFEPLSALTAADEGYADLNHIAMHAREHLKVGGYLLLEHGYAQALRLRETLSGLGYHKVATVRDFGSNDRCTLGLWQGE</sequence>
<feature type="binding site" evidence="5">
    <location>
        <position position="145"/>
    </location>
    <ligand>
        <name>S-adenosyl-L-methionine</name>
        <dbReference type="ChEBI" id="CHEBI:59789"/>
    </ligand>
</feature>
<feature type="binding site" evidence="5">
    <location>
        <position position="188"/>
    </location>
    <ligand>
        <name>S-adenosyl-L-methionine</name>
        <dbReference type="ChEBI" id="CHEBI:59789"/>
    </ligand>
</feature>
<dbReference type="NCBIfam" id="TIGR03534">
    <property type="entry name" value="RF_mod_PrmC"/>
    <property type="match status" value="1"/>
</dbReference>
<proteinExistence type="inferred from homology"/>
<dbReference type="InterPro" id="IPR050320">
    <property type="entry name" value="N5-glutamine_MTase"/>
</dbReference>
<evidence type="ECO:0000256" key="1">
    <source>
        <dbReference type="ARBA" id="ARBA00022603"/>
    </source>
</evidence>
<feature type="binding site" evidence="5">
    <location>
        <position position="173"/>
    </location>
    <ligand>
        <name>S-adenosyl-L-methionine</name>
        <dbReference type="ChEBI" id="CHEBI:59789"/>
    </ligand>
</feature>
<evidence type="ECO:0000259" key="7">
    <source>
        <dbReference type="Pfam" id="PF17827"/>
    </source>
</evidence>
<evidence type="ECO:0000259" key="6">
    <source>
        <dbReference type="Pfam" id="PF05175"/>
    </source>
</evidence>
<keyword evidence="1 5" id="KW-0489">Methyltransferase</keyword>
<dbReference type="CDD" id="cd02440">
    <property type="entry name" value="AdoMet_MTases"/>
    <property type="match status" value="1"/>
</dbReference>
<name>A0ABM7DP53_9GAMM</name>
<dbReference type="PANTHER" id="PTHR18895">
    <property type="entry name" value="HEMK METHYLTRANSFERASE"/>
    <property type="match status" value="1"/>
</dbReference>
<comment type="similarity">
    <text evidence="5">Belongs to the protein N5-glutamine methyltransferase family. PrmC subfamily.</text>
</comment>
<accession>A0ABM7DP53</accession>
<feature type="domain" description="Release factor glutamine methyltransferase N-terminal" evidence="7">
    <location>
        <begin position="9"/>
        <end position="78"/>
    </location>
</feature>
<dbReference type="Pfam" id="PF05175">
    <property type="entry name" value="MTS"/>
    <property type="match status" value="1"/>
</dbReference>
<dbReference type="PROSITE" id="PS00092">
    <property type="entry name" value="N6_MTASE"/>
    <property type="match status" value="1"/>
</dbReference>
<reference evidence="9" key="1">
    <citation type="submission" date="2017-03" db="EMBL/GenBank/DDBJ databases">
        <title>Full genome sequence of a non-lethal Shewanella isolate that potentiates virulence of Vibio parahaemolyticus causing acute hepatopancreatic necrosis disease (AHPND) in shrimp.</title>
        <authorList>
            <person name="Prachumwat A."/>
            <person name="Sritunyalucksana K."/>
        </authorList>
    </citation>
    <scope>NUCLEOTIDE SEQUENCE [LARGE SCALE GENOMIC DNA]</scope>
    <source>
        <strain evidence="9">TH2012</strain>
    </source>
</reference>
<dbReference type="GO" id="GO:0008168">
    <property type="term" value="F:methyltransferase activity"/>
    <property type="evidence" value="ECO:0007669"/>
    <property type="project" value="UniProtKB-KW"/>
</dbReference>
<feature type="domain" description="Methyltransferase small" evidence="6">
    <location>
        <begin position="100"/>
        <end position="200"/>
    </location>
</feature>
<protein>
    <recommendedName>
        <fullName evidence="5">Release factor glutamine methyltransferase</fullName>
        <shortName evidence="5">RF MTase</shortName>
        <ecNumber evidence="5">2.1.1.297</ecNumber>
    </recommendedName>
    <alternativeName>
        <fullName evidence="5">N5-glutamine methyltransferase PrmC</fullName>
    </alternativeName>
    <alternativeName>
        <fullName evidence="5">Protein-(glutamine-N5) MTase PrmC</fullName>
    </alternativeName>
    <alternativeName>
        <fullName evidence="5">Protein-glutamine N-methyltransferase PrmC</fullName>
    </alternativeName>
</protein>
<feature type="binding site" evidence="5">
    <location>
        <begin position="122"/>
        <end position="126"/>
    </location>
    <ligand>
        <name>S-adenosyl-L-methionine</name>
        <dbReference type="ChEBI" id="CHEBI:59789"/>
    </ligand>
</feature>
<dbReference type="NCBIfam" id="TIGR00536">
    <property type="entry name" value="hemK_fam"/>
    <property type="match status" value="1"/>
</dbReference>
<comment type="catalytic activity">
    <reaction evidence="4 5">
        <text>L-glutaminyl-[peptide chain release factor] + S-adenosyl-L-methionine = N(5)-methyl-L-glutaminyl-[peptide chain release factor] + S-adenosyl-L-homocysteine + H(+)</text>
        <dbReference type="Rhea" id="RHEA:42896"/>
        <dbReference type="Rhea" id="RHEA-COMP:10271"/>
        <dbReference type="Rhea" id="RHEA-COMP:10272"/>
        <dbReference type="ChEBI" id="CHEBI:15378"/>
        <dbReference type="ChEBI" id="CHEBI:30011"/>
        <dbReference type="ChEBI" id="CHEBI:57856"/>
        <dbReference type="ChEBI" id="CHEBI:59789"/>
        <dbReference type="ChEBI" id="CHEBI:61891"/>
        <dbReference type="EC" id="2.1.1.297"/>
    </reaction>
</comment>
<keyword evidence="9" id="KW-1185">Reference proteome</keyword>
<evidence type="ECO:0000256" key="2">
    <source>
        <dbReference type="ARBA" id="ARBA00022679"/>
    </source>
</evidence>
<dbReference type="EC" id="2.1.1.297" evidence="5"/>
<dbReference type="InterPro" id="IPR040758">
    <property type="entry name" value="PrmC_N"/>
</dbReference>
<dbReference type="Proteomes" id="UP000278437">
    <property type="component" value="Chromosome"/>
</dbReference>
<dbReference type="InterPro" id="IPR019874">
    <property type="entry name" value="RF_methyltr_PrmC"/>
</dbReference>
<dbReference type="Gene3D" id="1.10.8.10">
    <property type="entry name" value="DNA helicase RuvA subunit, C-terminal domain"/>
    <property type="match status" value="1"/>
</dbReference>
<dbReference type="EMBL" id="CP020373">
    <property type="protein sequence ID" value="AZQ11446.1"/>
    <property type="molecule type" value="Genomic_DNA"/>
</dbReference>
<evidence type="ECO:0000256" key="4">
    <source>
        <dbReference type="ARBA" id="ARBA00048391"/>
    </source>
</evidence>
<evidence type="ECO:0000256" key="5">
    <source>
        <dbReference type="HAMAP-Rule" id="MF_02126"/>
    </source>
</evidence>
<keyword evidence="3 5" id="KW-0949">S-adenosyl-L-methionine</keyword>
<dbReference type="InterPro" id="IPR029063">
    <property type="entry name" value="SAM-dependent_MTases_sf"/>
</dbReference>
<dbReference type="PANTHER" id="PTHR18895:SF74">
    <property type="entry name" value="MTRF1L RELEASE FACTOR GLUTAMINE METHYLTRANSFERASE"/>
    <property type="match status" value="1"/>
</dbReference>
<keyword evidence="2 5" id="KW-0808">Transferase</keyword>
<organism evidence="8 9">
    <name type="scientific">Shewanella khirikhana</name>
    <dbReference type="NCBI Taxonomy" id="1965282"/>
    <lineage>
        <taxon>Bacteria</taxon>
        <taxon>Pseudomonadati</taxon>
        <taxon>Pseudomonadota</taxon>
        <taxon>Gammaproteobacteria</taxon>
        <taxon>Alteromonadales</taxon>
        <taxon>Shewanellaceae</taxon>
        <taxon>Shewanella</taxon>
    </lineage>
</organism>
<dbReference type="SUPFAM" id="SSF53335">
    <property type="entry name" value="S-adenosyl-L-methionine-dependent methyltransferases"/>
    <property type="match status" value="1"/>
</dbReference>